<evidence type="ECO:0000256" key="16">
    <source>
        <dbReference type="ARBA" id="ARBA00023316"/>
    </source>
</evidence>
<keyword evidence="11 19" id="KW-0521">NADP</keyword>
<evidence type="ECO:0000256" key="1">
    <source>
        <dbReference type="ARBA" id="ARBA00001974"/>
    </source>
</evidence>
<dbReference type="PANTHER" id="PTHR21071:SF4">
    <property type="entry name" value="UDP-N-ACETYLENOLPYRUVOYLGLUCOSAMINE REDUCTASE"/>
    <property type="match status" value="1"/>
</dbReference>
<dbReference type="InterPro" id="IPR036318">
    <property type="entry name" value="FAD-bd_PCMH-like_sf"/>
</dbReference>
<dbReference type="Pfam" id="PF02873">
    <property type="entry name" value="MurB_C"/>
    <property type="match status" value="1"/>
</dbReference>
<evidence type="ECO:0000313" key="22">
    <source>
        <dbReference type="Proteomes" id="UP000060487"/>
    </source>
</evidence>
<dbReference type="RefSeq" id="WP_085053298.1">
    <property type="nucleotide sequence ID" value="NZ_LNQR01000102.1"/>
</dbReference>
<dbReference type="PROSITE" id="PS51387">
    <property type="entry name" value="FAD_PCMH"/>
    <property type="match status" value="1"/>
</dbReference>
<evidence type="ECO:0000256" key="18">
    <source>
        <dbReference type="ARBA" id="ARBA00048914"/>
    </source>
</evidence>
<name>A0ABR5SCJ1_9BACT</name>
<dbReference type="SUPFAM" id="SSF56194">
    <property type="entry name" value="Uridine diphospho-N-Acetylenolpyruvylglucosamine reductase, MurB, C-terminal domain"/>
    <property type="match status" value="1"/>
</dbReference>
<dbReference type="InterPro" id="IPR003170">
    <property type="entry name" value="MurB"/>
</dbReference>
<evidence type="ECO:0000313" key="21">
    <source>
        <dbReference type="EMBL" id="KWT79704.1"/>
    </source>
</evidence>
<dbReference type="Gene3D" id="3.90.78.10">
    <property type="entry name" value="UDP-N-acetylenolpyruvoylglucosamine reductase, C-terminal domain"/>
    <property type="match status" value="1"/>
</dbReference>
<evidence type="ECO:0000256" key="2">
    <source>
        <dbReference type="ARBA" id="ARBA00003921"/>
    </source>
</evidence>
<comment type="cofactor">
    <cofactor evidence="1 19">
        <name>FAD</name>
        <dbReference type="ChEBI" id="CHEBI:57692"/>
    </cofactor>
</comment>
<dbReference type="InterPro" id="IPR016167">
    <property type="entry name" value="FAD-bd_PCMH_sub1"/>
</dbReference>
<evidence type="ECO:0000256" key="6">
    <source>
        <dbReference type="ARBA" id="ARBA00015188"/>
    </source>
</evidence>
<keyword evidence="13 19" id="KW-0573">Peptidoglycan synthesis</keyword>
<evidence type="ECO:0000256" key="9">
    <source>
        <dbReference type="ARBA" id="ARBA00022630"/>
    </source>
</evidence>
<reference evidence="21 22" key="1">
    <citation type="submission" date="2015-11" db="EMBL/GenBank/DDBJ databases">
        <authorList>
            <person name="Lin W."/>
        </authorList>
    </citation>
    <scope>NUCLEOTIDE SEQUENCE [LARGE SCALE GENOMIC DNA]</scope>
    <source>
        <strain evidence="21 22">HCH-1</strain>
    </source>
</reference>
<protein>
    <recommendedName>
        <fullName evidence="6 19">UDP-N-acetylenolpyruvoylglucosamine reductase</fullName>
        <ecNumber evidence="5 19">1.3.1.98</ecNumber>
    </recommendedName>
    <alternativeName>
        <fullName evidence="17 19">UDP-N-acetylmuramate dehydrogenase</fullName>
    </alternativeName>
</protein>
<dbReference type="SUPFAM" id="SSF56176">
    <property type="entry name" value="FAD-binding/transporter-associated domain-like"/>
    <property type="match status" value="1"/>
</dbReference>
<comment type="catalytic activity">
    <reaction evidence="18 19">
        <text>UDP-N-acetyl-alpha-D-muramate + NADP(+) = UDP-N-acetyl-3-O-(1-carboxyvinyl)-alpha-D-glucosamine + NADPH + H(+)</text>
        <dbReference type="Rhea" id="RHEA:12248"/>
        <dbReference type="ChEBI" id="CHEBI:15378"/>
        <dbReference type="ChEBI" id="CHEBI:57783"/>
        <dbReference type="ChEBI" id="CHEBI:58349"/>
        <dbReference type="ChEBI" id="CHEBI:68483"/>
        <dbReference type="ChEBI" id="CHEBI:70757"/>
        <dbReference type="EC" id="1.3.1.98"/>
    </reaction>
</comment>
<sequence>MNLNILENYPLSELTTFNIGGPARFYVKTEDSGSVYESVEFARRQGVPFYVLGGGSNLLVSDRGYDGLIIHIANTESDTSTDGETVYKTCGAGVVWDRFVSECVSENLFGVECLSGIPGTVGGSPVQNIGAYGQSVEGLIDEVIAVDTADGNIVRFSNAQCKFSYRKSLFNSEAFGRYIITSVRFALERAGKPSVKYHDLETYFQKDADITLQDVRTAVLKIREHKGMLQLEGYRRFKCAGSFYKNPVISAGHFDEIMGVLDGAAQNRNWYWPQSNPGADSGADSEVKLSAAFLIDNCFGKGFRKGRVGLAPNHTLAIVNYDDATFTEVIDFAKLIEDTVYERYKVTLDREVQILQ</sequence>
<evidence type="ECO:0000256" key="11">
    <source>
        <dbReference type="ARBA" id="ARBA00022857"/>
    </source>
</evidence>
<evidence type="ECO:0000256" key="15">
    <source>
        <dbReference type="ARBA" id="ARBA00023306"/>
    </source>
</evidence>
<evidence type="ECO:0000256" key="19">
    <source>
        <dbReference type="HAMAP-Rule" id="MF_00037"/>
    </source>
</evidence>
<evidence type="ECO:0000256" key="3">
    <source>
        <dbReference type="ARBA" id="ARBA00004496"/>
    </source>
</evidence>
<dbReference type="HAMAP" id="MF_00037">
    <property type="entry name" value="MurB"/>
    <property type="match status" value="1"/>
</dbReference>
<proteinExistence type="inferred from homology"/>
<dbReference type="Gene3D" id="3.30.465.10">
    <property type="match status" value="1"/>
</dbReference>
<keyword evidence="9 19" id="KW-0285">Flavoprotein</keyword>
<feature type="active site" evidence="19">
    <location>
        <position position="166"/>
    </location>
</feature>
<comment type="caution">
    <text evidence="21">The sequence shown here is derived from an EMBL/GenBank/DDBJ whole genome shotgun (WGS) entry which is preliminary data.</text>
</comment>
<evidence type="ECO:0000256" key="7">
    <source>
        <dbReference type="ARBA" id="ARBA00022490"/>
    </source>
</evidence>
<gene>
    <name evidence="19" type="primary">murB</name>
    <name evidence="21" type="ORF">ASN18_2677</name>
</gene>
<feature type="active site" description="Proton donor" evidence="19">
    <location>
        <position position="242"/>
    </location>
</feature>
<evidence type="ECO:0000256" key="10">
    <source>
        <dbReference type="ARBA" id="ARBA00022827"/>
    </source>
</evidence>
<keyword evidence="10 19" id="KW-0274">FAD</keyword>
<keyword evidence="12 19" id="KW-0133">Cell shape</keyword>
<dbReference type="InterPro" id="IPR036635">
    <property type="entry name" value="MurB_C_sf"/>
</dbReference>
<comment type="function">
    <text evidence="2 19">Cell wall formation.</text>
</comment>
<evidence type="ECO:0000256" key="8">
    <source>
        <dbReference type="ARBA" id="ARBA00022618"/>
    </source>
</evidence>
<dbReference type="InterPro" id="IPR006094">
    <property type="entry name" value="Oxid_FAD_bind_N"/>
</dbReference>
<feature type="domain" description="FAD-binding PCMH-type" evidence="20">
    <location>
        <begin position="18"/>
        <end position="190"/>
    </location>
</feature>
<evidence type="ECO:0000256" key="17">
    <source>
        <dbReference type="ARBA" id="ARBA00031026"/>
    </source>
</evidence>
<dbReference type="InterPro" id="IPR011601">
    <property type="entry name" value="MurB_C"/>
</dbReference>
<keyword evidence="15 19" id="KW-0131">Cell cycle</keyword>
<organism evidence="21 22">
    <name type="scientific">Candidatus Magnetominusculus xianensis</name>
    <dbReference type="NCBI Taxonomy" id="1748249"/>
    <lineage>
        <taxon>Bacteria</taxon>
        <taxon>Pseudomonadati</taxon>
        <taxon>Nitrospirota</taxon>
        <taxon>Nitrospiria</taxon>
        <taxon>Nitrospirales</taxon>
        <taxon>Nitrospiraceae</taxon>
        <taxon>Candidatus Magnetominusculus</taxon>
    </lineage>
</organism>
<evidence type="ECO:0000256" key="5">
    <source>
        <dbReference type="ARBA" id="ARBA00012518"/>
    </source>
</evidence>
<keyword evidence="22" id="KW-1185">Reference proteome</keyword>
<dbReference type="Pfam" id="PF01565">
    <property type="entry name" value="FAD_binding_4"/>
    <property type="match status" value="1"/>
</dbReference>
<keyword evidence="16 19" id="KW-0961">Cell wall biogenesis/degradation</keyword>
<dbReference type="NCBIfam" id="NF010478">
    <property type="entry name" value="PRK13903.1"/>
    <property type="match status" value="1"/>
</dbReference>
<evidence type="ECO:0000259" key="20">
    <source>
        <dbReference type="PROSITE" id="PS51387"/>
    </source>
</evidence>
<comment type="subcellular location">
    <subcellularLocation>
        <location evidence="3 19">Cytoplasm</location>
    </subcellularLocation>
</comment>
<evidence type="ECO:0000256" key="12">
    <source>
        <dbReference type="ARBA" id="ARBA00022960"/>
    </source>
</evidence>
<dbReference type="PANTHER" id="PTHR21071">
    <property type="entry name" value="UDP-N-ACETYLENOLPYRUVOYLGLUCOSAMINE REDUCTASE"/>
    <property type="match status" value="1"/>
</dbReference>
<dbReference type="Gene3D" id="3.30.43.10">
    <property type="entry name" value="Uridine Diphospho-n-acetylenolpyruvylglucosamine Reductase, domain 2"/>
    <property type="match status" value="1"/>
</dbReference>
<keyword evidence="14 19" id="KW-0560">Oxidoreductase</keyword>
<keyword evidence="7 19" id="KW-0963">Cytoplasm</keyword>
<evidence type="ECO:0000256" key="14">
    <source>
        <dbReference type="ARBA" id="ARBA00023002"/>
    </source>
</evidence>
<dbReference type="EMBL" id="LNQR01000102">
    <property type="protein sequence ID" value="KWT79704.1"/>
    <property type="molecule type" value="Genomic_DNA"/>
</dbReference>
<dbReference type="NCBIfam" id="TIGR00179">
    <property type="entry name" value="murB"/>
    <property type="match status" value="1"/>
</dbReference>
<comment type="similarity">
    <text evidence="19">Belongs to the MurB family.</text>
</comment>
<dbReference type="InterPro" id="IPR016169">
    <property type="entry name" value="FAD-bd_PCMH_sub2"/>
</dbReference>
<comment type="pathway">
    <text evidence="4 19">Cell wall biogenesis; peptidoglycan biosynthesis.</text>
</comment>
<evidence type="ECO:0000256" key="4">
    <source>
        <dbReference type="ARBA" id="ARBA00004752"/>
    </source>
</evidence>
<evidence type="ECO:0000256" key="13">
    <source>
        <dbReference type="ARBA" id="ARBA00022984"/>
    </source>
</evidence>
<dbReference type="InterPro" id="IPR016166">
    <property type="entry name" value="FAD-bd_PCMH"/>
</dbReference>
<dbReference type="Proteomes" id="UP000060487">
    <property type="component" value="Unassembled WGS sequence"/>
</dbReference>
<dbReference type="GO" id="GO:0008762">
    <property type="term" value="F:UDP-N-acetylmuramate dehydrogenase activity"/>
    <property type="evidence" value="ECO:0007669"/>
    <property type="project" value="UniProtKB-EC"/>
</dbReference>
<dbReference type="EC" id="1.3.1.98" evidence="5 19"/>
<keyword evidence="8 19" id="KW-0132">Cell division</keyword>
<accession>A0ABR5SCJ1</accession>
<feature type="active site" evidence="19">
    <location>
        <position position="351"/>
    </location>
</feature>